<dbReference type="Gene3D" id="3.20.20.70">
    <property type="entry name" value="Aldolase class I"/>
    <property type="match status" value="1"/>
</dbReference>
<dbReference type="PANTHER" id="PTHR10889:SF1">
    <property type="entry name" value="DEOXYRIBOSE-PHOSPHATE ALDOLASE"/>
    <property type="match status" value="1"/>
</dbReference>
<organism evidence="7 8">
    <name type="scientific">Natronomicrosphaera hydrolytica</name>
    <dbReference type="NCBI Taxonomy" id="3242702"/>
    <lineage>
        <taxon>Bacteria</taxon>
        <taxon>Pseudomonadati</taxon>
        <taxon>Planctomycetota</taxon>
        <taxon>Phycisphaerae</taxon>
        <taxon>Phycisphaerales</taxon>
        <taxon>Phycisphaeraceae</taxon>
        <taxon>Natronomicrosphaera</taxon>
    </lineage>
</organism>
<dbReference type="InterPro" id="IPR013785">
    <property type="entry name" value="Aldolase_TIM"/>
</dbReference>
<gene>
    <name evidence="6 7" type="primary">deoC</name>
    <name evidence="7" type="ORF">ACERK3_04795</name>
</gene>
<keyword evidence="8" id="KW-1185">Reference proteome</keyword>
<keyword evidence="4 6" id="KW-0704">Schiff base</keyword>
<comment type="caution">
    <text evidence="7">The sequence shown here is derived from an EMBL/GenBank/DDBJ whole genome shotgun (WGS) entry which is preliminary data.</text>
</comment>
<dbReference type="SUPFAM" id="SSF51569">
    <property type="entry name" value="Aldolase"/>
    <property type="match status" value="1"/>
</dbReference>
<dbReference type="GO" id="GO:0004139">
    <property type="term" value="F:deoxyribose-phosphate aldolase activity"/>
    <property type="evidence" value="ECO:0007669"/>
    <property type="project" value="UniProtKB-EC"/>
</dbReference>
<accession>A0ABV4U5P1</accession>
<name>A0ABV4U5P1_9BACT</name>
<dbReference type="HAMAP" id="MF_00114">
    <property type="entry name" value="DeoC_type1"/>
    <property type="match status" value="1"/>
</dbReference>
<dbReference type="PIRSF" id="PIRSF001357">
    <property type="entry name" value="DeoC"/>
    <property type="match status" value="1"/>
</dbReference>
<dbReference type="CDD" id="cd00959">
    <property type="entry name" value="DeoC"/>
    <property type="match status" value="1"/>
</dbReference>
<dbReference type="EC" id="4.1.2.4" evidence="6"/>
<keyword evidence="3 6" id="KW-0456">Lyase</keyword>
<dbReference type="InterPro" id="IPR002915">
    <property type="entry name" value="DeoC/FbaB/LacD_aldolase"/>
</dbReference>
<feature type="active site" description="Schiff-base intermediate with acetaldehyde" evidence="6">
    <location>
        <position position="163"/>
    </location>
</feature>
<evidence type="ECO:0000313" key="7">
    <source>
        <dbReference type="EMBL" id="MFA9477608.1"/>
    </source>
</evidence>
<evidence type="ECO:0000256" key="4">
    <source>
        <dbReference type="ARBA" id="ARBA00023270"/>
    </source>
</evidence>
<evidence type="ECO:0000256" key="1">
    <source>
        <dbReference type="ARBA" id="ARBA00010936"/>
    </source>
</evidence>
<sequence length="233" mass="24369">MTLAATIDHTNLKPEATLADIDRLCDEALAHGFASVCVNGHYAAHVANRLKASPVKACVVVGFPLGAMKAMIKAIEATSACKEGAQEIDFVAHLPHLLAEDSQAAEREYLELTRAVRSVNPDVVVKLIIESAALMKDVDDETAERRIAVACRAAQNAGCDFVKTSTGFHPAGGATAEAVRLMKQHAGPMQVKASGGIRNADDAHTMLNAGATRLGCSAGVAIVQGQPTPDTGY</sequence>
<comment type="catalytic activity">
    <reaction evidence="5 6">
        <text>2-deoxy-D-ribose 5-phosphate = D-glyceraldehyde 3-phosphate + acetaldehyde</text>
        <dbReference type="Rhea" id="RHEA:12821"/>
        <dbReference type="ChEBI" id="CHEBI:15343"/>
        <dbReference type="ChEBI" id="CHEBI:59776"/>
        <dbReference type="ChEBI" id="CHEBI:62877"/>
        <dbReference type="EC" id="4.1.2.4"/>
    </reaction>
</comment>
<comment type="pathway">
    <text evidence="6">Carbohydrate degradation; 2-deoxy-D-ribose 1-phosphate degradation; D-glyceraldehyde 3-phosphate and acetaldehyde from 2-deoxy-alpha-D-ribose 1-phosphate: step 2/2.</text>
</comment>
<comment type="function">
    <text evidence="6">Catalyzes a reversible aldol reaction between acetaldehyde and D-glyceraldehyde 3-phosphate to generate 2-deoxy-D-ribose 5-phosphate.</text>
</comment>
<dbReference type="InterPro" id="IPR028581">
    <property type="entry name" value="DeoC_typeI"/>
</dbReference>
<evidence type="ECO:0000256" key="6">
    <source>
        <dbReference type="HAMAP-Rule" id="MF_00114"/>
    </source>
</evidence>
<feature type="active site" description="Proton donor/acceptor" evidence="6">
    <location>
        <position position="192"/>
    </location>
</feature>
<evidence type="ECO:0000256" key="5">
    <source>
        <dbReference type="ARBA" id="ARBA00048791"/>
    </source>
</evidence>
<dbReference type="EMBL" id="JBGUBD010000003">
    <property type="protein sequence ID" value="MFA9477608.1"/>
    <property type="molecule type" value="Genomic_DNA"/>
</dbReference>
<dbReference type="SMART" id="SM01133">
    <property type="entry name" value="DeoC"/>
    <property type="match status" value="1"/>
</dbReference>
<dbReference type="PANTHER" id="PTHR10889">
    <property type="entry name" value="DEOXYRIBOSE-PHOSPHATE ALDOLASE"/>
    <property type="match status" value="1"/>
</dbReference>
<evidence type="ECO:0000256" key="3">
    <source>
        <dbReference type="ARBA" id="ARBA00023239"/>
    </source>
</evidence>
<comment type="subcellular location">
    <subcellularLocation>
        <location evidence="6">Cytoplasm</location>
    </subcellularLocation>
</comment>
<dbReference type="NCBIfam" id="TIGR00126">
    <property type="entry name" value="deoC"/>
    <property type="match status" value="1"/>
</dbReference>
<dbReference type="Pfam" id="PF01791">
    <property type="entry name" value="DeoC"/>
    <property type="match status" value="1"/>
</dbReference>
<protein>
    <recommendedName>
        <fullName evidence="6">Deoxyribose-phosphate aldolase</fullName>
        <shortName evidence="6">DERA</shortName>
        <ecNumber evidence="6">4.1.2.4</ecNumber>
    </recommendedName>
    <alternativeName>
        <fullName evidence="6">2-deoxy-D-ribose 5-phosphate aldolase</fullName>
    </alternativeName>
    <alternativeName>
        <fullName evidence="6">Phosphodeoxyriboaldolase</fullName>
        <shortName evidence="6">Deoxyriboaldolase</shortName>
    </alternativeName>
</protein>
<feature type="active site" description="Proton donor/acceptor" evidence="6">
    <location>
        <position position="89"/>
    </location>
</feature>
<proteinExistence type="inferred from homology"/>
<dbReference type="Proteomes" id="UP001575105">
    <property type="component" value="Unassembled WGS sequence"/>
</dbReference>
<comment type="similarity">
    <text evidence="1 6">Belongs to the DeoC/FbaB aldolase family. DeoC type 1 subfamily.</text>
</comment>
<evidence type="ECO:0000256" key="2">
    <source>
        <dbReference type="ARBA" id="ARBA00022490"/>
    </source>
</evidence>
<evidence type="ECO:0000313" key="8">
    <source>
        <dbReference type="Proteomes" id="UP001575105"/>
    </source>
</evidence>
<reference evidence="7 8" key="1">
    <citation type="submission" date="2024-08" db="EMBL/GenBank/DDBJ databases">
        <title>Whole-genome sequencing of halo(alkali)philic microorganisms from hypersaline lakes.</title>
        <authorList>
            <person name="Sorokin D.Y."/>
            <person name="Merkel A.Y."/>
            <person name="Messina E."/>
            <person name="Yakimov M."/>
        </authorList>
    </citation>
    <scope>NUCLEOTIDE SEQUENCE [LARGE SCALE GENOMIC DNA]</scope>
    <source>
        <strain evidence="7 8">AB-hyl4</strain>
    </source>
</reference>
<dbReference type="InterPro" id="IPR011343">
    <property type="entry name" value="DeoC"/>
</dbReference>
<keyword evidence="2 6" id="KW-0963">Cytoplasm</keyword>
<dbReference type="RefSeq" id="WP_425344537.1">
    <property type="nucleotide sequence ID" value="NZ_JBGUBD010000003.1"/>
</dbReference>